<comment type="caution">
    <text evidence="2">The sequence shown here is derived from an EMBL/GenBank/DDBJ whole genome shotgun (WGS) entry which is preliminary data.</text>
</comment>
<dbReference type="Pfam" id="PF01978">
    <property type="entry name" value="TrmB"/>
    <property type="match status" value="1"/>
</dbReference>
<dbReference type="InterPro" id="IPR036390">
    <property type="entry name" value="WH_DNA-bd_sf"/>
</dbReference>
<dbReference type="CDD" id="cd00090">
    <property type="entry name" value="HTH_ARSR"/>
    <property type="match status" value="1"/>
</dbReference>
<dbReference type="PANTHER" id="PTHR34293">
    <property type="entry name" value="HTH-TYPE TRANSCRIPTIONAL REGULATOR TRMBL2"/>
    <property type="match status" value="1"/>
</dbReference>
<dbReference type="InterPro" id="IPR051797">
    <property type="entry name" value="TrmB-like"/>
</dbReference>
<reference evidence="3" key="1">
    <citation type="journal article" date="2019" name="Int. J. Syst. Evol. Microbiol.">
        <title>The Global Catalogue of Microorganisms (GCM) 10K type strain sequencing project: providing services to taxonomists for standard genome sequencing and annotation.</title>
        <authorList>
            <consortium name="The Broad Institute Genomics Platform"/>
            <consortium name="The Broad Institute Genome Sequencing Center for Infectious Disease"/>
            <person name="Wu L."/>
            <person name="Ma J."/>
        </authorList>
    </citation>
    <scope>NUCLEOTIDE SEQUENCE [LARGE SCALE GENOMIC DNA]</scope>
    <source>
        <strain evidence="3">JCM 4733</strain>
    </source>
</reference>
<dbReference type="InterPro" id="IPR000792">
    <property type="entry name" value="Tscrpt_reg_LuxR_C"/>
</dbReference>
<dbReference type="Proteomes" id="UP000653644">
    <property type="component" value="Unassembled WGS sequence"/>
</dbReference>
<dbReference type="InterPro" id="IPR036388">
    <property type="entry name" value="WH-like_DNA-bd_sf"/>
</dbReference>
<dbReference type="InterPro" id="IPR011991">
    <property type="entry name" value="ArsR-like_HTH"/>
</dbReference>
<evidence type="ECO:0000313" key="3">
    <source>
        <dbReference type="Proteomes" id="UP000653644"/>
    </source>
</evidence>
<dbReference type="InterPro" id="IPR016032">
    <property type="entry name" value="Sig_transdc_resp-reg_C-effctor"/>
</dbReference>
<organism evidence="2 3">
    <name type="scientific">Streptomyces canarius</name>
    <dbReference type="NCBI Taxonomy" id="285453"/>
    <lineage>
        <taxon>Bacteria</taxon>
        <taxon>Bacillati</taxon>
        <taxon>Actinomycetota</taxon>
        <taxon>Actinomycetes</taxon>
        <taxon>Kitasatosporales</taxon>
        <taxon>Streptomycetaceae</taxon>
        <taxon>Streptomyces</taxon>
    </lineage>
</organism>
<name>A0ABQ3DD98_9ACTN</name>
<evidence type="ECO:0000313" key="2">
    <source>
        <dbReference type="EMBL" id="GHA74036.1"/>
    </source>
</evidence>
<feature type="domain" description="HTH luxR-type" evidence="1">
    <location>
        <begin position="280"/>
        <end position="337"/>
    </location>
</feature>
<dbReference type="SUPFAM" id="SSF46894">
    <property type="entry name" value="C-terminal effector domain of the bipartite response regulators"/>
    <property type="match status" value="1"/>
</dbReference>
<sequence>MAIRVTRIPTDRRAMITGGRPVLSTLGISEFDERVYRVCLTRSGRTATEIAEILGTTPSRIRRTISRLVELGMLRKEGHGQYRPVSPHTALSALLARRRAESEAAFTAVWGAVEDLADEYRARRLREDPTGLVEVITGEAEITLRVAELMQSVRTHFWVLDRPPYLGHYSTELEEALTMDLLGRGVDIRSVYTPEALAQPGRFELITHLARIGEQARILPALPFRLRIMDRRVALVALVPGRYDMIAVVHRSGLLDALLELFDSYWQRAQSVVATDPATADGPSAQDLLLLKMMQAGYKDQAIARQLGTSARTVTRRIAAIASGLGLDTRFQVGAEAAKRGWI</sequence>
<proteinExistence type="predicted"/>
<dbReference type="EMBL" id="BMVN01000094">
    <property type="protein sequence ID" value="GHA74036.1"/>
    <property type="molecule type" value="Genomic_DNA"/>
</dbReference>
<dbReference type="SUPFAM" id="SSF46785">
    <property type="entry name" value="Winged helix' DNA-binding domain"/>
    <property type="match status" value="1"/>
</dbReference>
<dbReference type="SMART" id="SM00421">
    <property type="entry name" value="HTH_LUXR"/>
    <property type="match status" value="1"/>
</dbReference>
<protein>
    <submittedName>
        <fullName evidence="2">Transcriptional regulator</fullName>
    </submittedName>
</protein>
<accession>A0ABQ3DD98</accession>
<gene>
    <name evidence="2" type="ORF">GCM10010345_90820</name>
</gene>
<dbReference type="Gene3D" id="1.10.10.10">
    <property type="entry name" value="Winged helix-like DNA-binding domain superfamily/Winged helix DNA-binding domain"/>
    <property type="match status" value="2"/>
</dbReference>
<evidence type="ECO:0000259" key="1">
    <source>
        <dbReference type="SMART" id="SM00421"/>
    </source>
</evidence>
<keyword evidence="3" id="KW-1185">Reference proteome</keyword>
<dbReference type="InterPro" id="IPR002831">
    <property type="entry name" value="Tscrpt_reg_TrmB_N"/>
</dbReference>
<dbReference type="PANTHER" id="PTHR34293:SF1">
    <property type="entry name" value="HTH-TYPE TRANSCRIPTIONAL REGULATOR TRMBL2"/>
    <property type="match status" value="1"/>
</dbReference>